<evidence type="ECO:0000259" key="21">
    <source>
        <dbReference type="PROSITE" id="PS50800"/>
    </source>
</evidence>
<evidence type="ECO:0000256" key="17">
    <source>
        <dbReference type="ARBA" id="ARBA00024890"/>
    </source>
</evidence>
<dbReference type="GO" id="GO:0043564">
    <property type="term" value="C:Ku70:Ku80 complex"/>
    <property type="evidence" value="ECO:0007669"/>
    <property type="project" value="InterPro"/>
</dbReference>
<keyword evidence="11" id="KW-0067">ATP-binding</keyword>
<keyword evidence="16" id="KW-0539">Nucleus</keyword>
<organism evidence="22 23">
    <name type="scientific">Cadophora malorum</name>
    <dbReference type="NCBI Taxonomy" id="108018"/>
    <lineage>
        <taxon>Eukaryota</taxon>
        <taxon>Fungi</taxon>
        <taxon>Dikarya</taxon>
        <taxon>Ascomycota</taxon>
        <taxon>Pezizomycotina</taxon>
        <taxon>Leotiomycetes</taxon>
        <taxon>Helotiales</taxon>
        <taxon>Ploettnerulaceae</taxon>
        <taxon>Cadophora</taxon>
    </lineage>
</organism>
<comment type="subcellular location">
    <subcellularLocation>
        <location evidence="2">Chromosome</location>
        <location evidence="2">Telomere</location>
    </subcellularLocation>
    <subcellularLocation>
        <location evidence="1">Nucleus</location>
    </subcellularLocation>
</comment>
<dbReference type="Gene3D" id="1.10.720.30">
    <property type="entry name" value="SAP domain"/>
    <property type="match status" value="1"/>
</dbReference>
<dbReference type="PIRSF" id="PIRSF003033">
    <property type="entry name" value="Ku70"/>
    <property type="match status" value="1"/>
</dbReference>
<evidence type="ECO:0000256" key="9">
    <source>
        <dbReference type="ARBA" id="ARBA00022801"/>
    </source>
</evidence>
<dbReference type="GO" id="GO:0016787">
    <property type="term" value="F:hydrolase activity"/>
    <property type="evidence" value="ECO:0007669"/>
    <property type="project" value="UniProtKB-KW"/>
</dbReference>
<evidence type="ECO:0000256" key="13">
    <source>
        <dbReference type="ARBA" id="ARBA00023125"/>
    </source>
</evidence>
<name>A0A8H7TEX4_9HELO</name>
<dbReference type="Gene3D" id="2.40.290.10">
    <property type="match status" value="1"/>
</dbReference>
<evidence type="ECO:0000256" key="1">
    <source>
        <dbReference type="ARBA" id="ARBA00004123"/>
    </source>
</evidence>
<evidence type="ECO:0000256" key="4">
    <source>
        <dbReference type="ARBA" id="ARBA00012551"/>
    </source>
</evidence>
<dbReference type="NCBIfam" id="TIGR00578">
    <property type="entry name" value="ku70"/>
    <property type="match status" value="1"/>
</dbReference>
<dbReference type="EMBL" id="JAFJYH010000129">
    <property type="protein sequence ID" value="KAG4418402.1"/>
    <property type="molecule type" value="Genomic_DNA"/>
</dbReference>
<keyword evidence="23" id="KW-1185">Reference proteome</keyword>
<feature type="compositionally biased region" description="Basic and acidic residues" evidence="20">
    <location>
        <begin position="1"/>
        <end position="10"/>
    </location>
</feature>
<accession>A0A8H7TEX4</accession>
<feature type="compositionally biased region" description="Basic and acidic residues" evidence="20">
    <location>
        <begin position="565"/>
        <end position="585"/>
    </location>
</feature>
<dbReference type="EC" id="3.6.4.12" evidence="4"/>
<dbReference type="Pfam" id="PF02735">
    <property type="entry name" value="Ku"/>
    <property type="match status" value="1"/>
</dbReference>
<dbReference type="FunFam" id="1.10.1600.10:FF:000004">
    <property type="entry name" value="ATP-dependent DNA helicase II subunit 1"/>
    <property type="match status" value="1"/>
</dbReference>
<dbReference type="InterPro" id="IPR027388">
    <property type="entry name" value="Ku70_bridge/pillars_dom_sf"/>
</dbReference>
<sequence>MADSKPSWKAEEEEDEEDYDETNYVSQKDAVLFAIDVSSSMLAPPPPSEDKKAGTDSPTLAAIKCAYEIMTQRIISSPKDMMGVLLFGTEKSKFQDEDTSSRGSIAYPHCYLLCDLGVPSAKDVKELKNIGADSADAKALLVPSEEPASMSNMLFCANQIFTTRAPNFGSRRLFIITDRDDPHSTDKAARSQATVRAKDLYDLGVIIDLFPISHPDHEFDRTKFYDDIIYRDPAEGEDLAVVSSNLKSSGEGISLLQGLISDINSKQVAKRTLFSNLPFEIGPNLTISVKGYNLLQKQEPARSCFIYEGGEELQIASGRTTKLSAETADEVQKMEIKRAYKFGGSQVVFTVEQQKKLKQWESPILRIIGFKPQTMLPEWASVKKSTFIYPSEDGYIGSTRTFAALWQKLLKDKLMGVAWFIARANASPLIVAILPSAERFDDATGAQIIPPGLWLYPIPFADDIRDPPSVPKPLVAGEELIDLMRMIIRQLQLPKAVYDPTKYSNPALQWHYKVLQAMALEEELPEPSEDKTIPKYRQINKRAGEYIKSWGEVLEQQTKAYTRAHYGDNDGARLKRGSDGEEGPQKRIKTEKKGLEGMSHGDLKKLVAAGNISKYTVPELKDWLTSKGLTASGKKGDLVERVEQWVEEN</sequence>
<dbReference type="CDD" id="cd01458">
    <property type="entry name" value="vWA_ku"/>
    <property type="match status" value="1"/>
</dbReference>
<feature type="region of interest" description="Disordered" evidence="20">
    <location>
        <begin position="565"/>
        <end position="587"/>
    </location>
</feature>
<dbReference type="GO" id="GO:0003690">
    <property type="term" value="F:double-stranded DNA binding"/>
    <property type="evidence" value="ECO:0007669"/>
    <property type="project" value="TreeGrafter"/>
</dbReference>
<dbReference type="GO" id="GO:0042162">
    <property type="term" value="F:telomeric DNA binding"/>
    <property type="evidence" value="ECO:0007669"/>
    <property type="project" value="InterPro"/>
</dbReference>
<keyword evidence="10" id="KW-0347">Helicase</keyword>
<dbReference type="SUPFAM" id="SSF100939">
    <property type="entry name" value="SPOC domain-like"/>
    <property type="match status" value="1"/>
</dbReference>
<dbReference type="InterPro" id="IPR005160">
    <property type="entry name" value="Ku_C"/>
</dbReference>
<dbReference type="InterPro" id="IPR036361">
    <property type="entry name" value="SAP_dom_sf"/>
</dbReference>
<dbReference type="AlphaFoldDB" id="A0A8H7TEX4"/>
<feature type="region of interest" description="Disordered" evidence="20">
    <location>
        <begin position="1"/>
        <end position="25"/>
    </location>
</feature>
<dbReference type="GO" id="GO:0003684">
    <property type="term" value="F:damaged DNA binding"/>
    <property type="evidence" value="ECO:0007669"/>
    <property type="project" value="InterPro"/>
</dbReference>
<dbReference type="FunFam" id="2.40.290.10:FF:000001">
    <property type="entry name" value="X-ray repair cross complementing 6"/>
    <property type="match status" value="1"/>
</dbReference>
<reference evidence="22" key="1">
    <citation type="submission" date="2021-02" db="EMBL/GenBank/DDBJ databases">
        <title>Genome sequence Cadophora malorum strain M34.</title>
        <authorList>
            <person name="Stefanovic E."/>
            <person name="Vu D."/>
            <person name="Scully C."/>
            <person name="Dijksterhuis J."/>
            <person name="Roader J."/>
            <person name="Houbraken J."/>
        </authorList>
    </citation>
    <scope>NUCLEOTIDE SEQUENCE</scope>
    <source>
        <strain evidence="22">M34</strain>
    </source>
</reference>
<gene>
    <name evidence="22" type="ORF">IFR04_008469</name>
</gene>
<dbReference type="Gene3D" id="4.10.970.10">
    <property type="entry name" value="Ku70, bridge and pillars"/>
    <property type="match status" value="1"/>
</dbReference>
<evidence type="ECO:0000256" key="6">
    <source>
        <dbReference type="ARBA" id="ARBA00022454"/>
    </source>
</evidence>
<dbReference type="Gene3D" id="1.10.1600.10">
    <property type="match status" value="1"/>
</dbReference>
<dbReference type="Proteomes" id="UP000664132">
    <property type="component" value="Unassembled WGS sequence"/>
</dbReference>
<dbReference type="InterPro" id="IPR016194">
    <property type="entry name" value="SPOC-like_C_dom_sf"/>
</dbReference>
<evidence type="ECO:0000256" key="15">
    <source>
        <dbReference type="ARBA" id="ARBA00023204"/>
    </source>
</evidence>
<evidence type="ECO:0000256" key="20">
    <source>
        <dbReference type="SAM" id="MobiDB-lite"/>
    </source>
</evidence>
<dbReference type="PANTHER" id="PTHR12604">
    <property type="entry name" value="KU AUTOANTIGEN DNA HELICASE"/>
    <property type="match status" value="1"/>
</dbReference>
<evidence type="ECO:0000256" key="3">
    <source>
        <dbReference type="ARBA" id="ARBA00005240"/>
    </source>
</evidence>
<dbReference type="SUPFAM" id="SSF53300">
    <property type="entry name" value="vWA-like"/>
    <property type="match status" value="1"/>
</dbReference>
<keyword evidence="9" id="KW-0378">Hydrolase</keyword>
<dbReference type="Pfam" id="PF02037">
    <property type="entry name" value="SAP"/>
    <property type="match status" value="1"/>
</dbReference>
<dbReference type="Pfam" id="PF03731">
    <property type="entry name" value="Ku_N"/>
    <property type="match status" value="1"/>
</dbReference>
<comment type="caution">
    <text evidence="22">The sequence shown here is derived from an EMBL/GenBank/DDBJ whole genome shotgun (WGS) entry which is preliminary data.</text>
</comment>
<dbReference type="InterPro" id="IPR047087">
    <property type="entry name" value="KU70_core_dom"/>
</dbReference>
<evidence type="ECO:0000256" key="7">
    <source>
        <dbReference type="ARBA" id="ARBA00022741"/>
    </source>
</evidence>
<evidence type="ECO:0000256" key="19">
    <source>
        <dbReference type="ARBA" id="ARBA00047995"/>
    </source>
</evidence>
<keyword evidence="13" id="KW-0238">DNA-binding</keyword>
<evidence type="ECO:0000256" key="16">
    <source>
        <dbReference type="ARBA" id="ARBA00023242"/>
    </source>
</evidence>
<evidence type="ECO:0000256" key="14">
    <source>
        <dbReference type="ARBA" id="ARBA00023172"/>
    </source>
</evidence>
<dbReference type="OrthoDB" id="3249161at2759"/>
<dbReference type="GO" id="GO:0003678">
    <property type="term" value="F:DNA helicase activity"/>
    <property type="evidence" value="ECO:0007669"/>
    <property type="project" value="UniProtKB-EC"/>
</dbReference>
<proteinExistence type="inferred from homology"/>
<dbReference type="SMART" id="SM00513">
    <property type="entry name" value="SAP"/>
    <property type="match status" value="1"/>
</dbReference>
<dbReference type="InterPro" id="IPR005161">
    <property type="entry name" value="Ku_N"/>
</dbReference>
<dbReference type="Gene3D" id="3.40.50.410">
    <property type="entry name" value="von Willebrand factor, type A domain"/>
    <property type="match status" value="1"/>
</dbReference>
<dbReference type="PROSITE" id="PS50800">
    <property type="entry name" value="SAP"/>
    <property type="match status" value="1"/>
</dbReference>
<evidence type="ECO:0000313" key="22">
    <source>
        <dbReference type="EMBL" id="KAG4418402.1"/>
    </source>
</evidence>
<dbReference type="GO" id="GO:0005524">
    <property type="term" value="F:ATP binding"/>
    <property type="evidence" value="ECO:0007669"/>
    <property type="project" value="UniProtKB-KW"/>
</dbReference>
<dbReference type="GO" id="GO:0006303">
    <property type="term" value="P:double-strand break repair via nonhomologous end joining"/>
    <property type="evidence" value="ECO:0007669"/>
    <property type="project" value="InterPro"/>
</dbReference>
<comment type="function">
    <text evidence="17">Single-stranded DNA-dependent ATP-dependent helicase. Involved in non-homologous end joining (NHEJ) DNA double strand break repair. DNA-binding is sequence-independent but has a high affinity to nicks in double-stranded DNA and to the ends of duplex DNA. Binds to naturally occurring chromosomal ends, and therefore provides chromosomal end protection. Required also for telomere recombination to repair telomeric ends in the absence of telomerase. KU70, of the KU70/KU80 heterodimer, binds to the stem loop of TLC1, the RNA component of telomerase. Involved in telomere maintenance. Interacts with telomeric repeats and subtelomeric sequences thereby controlling telomere length and protecting against subtelomeric rearrangement. Maintains telomeric chromatin, which is involved in silencing the expression of genes located at the telomere. Required for mating-type switching.</text>
</comment>
<dbReference type="PANTHER" id="PTHR12604:SF2">
    <property type="entry name" value="X-RAY REPAIR CROSS-COMPLEMENTING PROTEIN 6"/>
    <property type="match status" value="1"/>
</dbReference>
<dbReference type="GO" id="GO:0000723">
    <property type="term" value="P:telomere maintenance"/>
    <property type="evidence" value="ECO:0007669"/>
    <property type="project" value="InterPro"/>
</dbReference>
<dbReference type="FunFam" id="3.40.50.410:FF:000071">
    <property type="entry name" value="ATP-dependent DNA helicase II subunit 1"/>
    <property type="match status" value="1"/>
</dbReference>
<keyword evidence="8" id="KW-0227">DNA damage</keyword>
<dbReference type="CDD" id="cd00788">
    <property type="entry name" value="KU70"/>
    <property type="match status" value="1"/>
</dbReference>
<dbReference type="GO" id="GO:0006310">
    <property type="term" value="P:DNA recombination"/>
    <property type="evidence" value="ECO:0007669"/>
    <property type="project" value="UniProtKB-KW"/>
</dbReference>
<evidence type="ECO:0000256" key="11">
    <source>
        <dbReference type="ARBA" id="ARBA00022840"/>
    </source>
</evidence>
<dbReference type="InterPro" id="IPR006164">
    <property type="entry name" value="DNA_bd_Ku70/Ku80"/>
</dbReference>
<evidence type="ECO:0000256" key="12">
    <source>
        <dbReference type="ARBA" id="ARBA00022895"/>
    </source>
</evidence>
<evidence type="ECO:0000313" key="23">
    <source>
        <dbReference type="Proteomes" id="UP000664132"/>
    </source>
</evidence>
<evidence type="ECO:0000256" key="2">
    <source>
        <dbReference type="ARBA" id="ARBA00004574"/>
    </source>
</evidence>
<dbReference type="InterPro" id="IPR036465">
    <property type="entry name" value="vWFA_dom_sf"/>
</dbReference>
<keyword evidence="6" id="KW-0158">Chromosome</keyword>
<keyword evidence="15" id="KW-0234">DNA repair</keyword>
<evidence type="ECO:0000256" key="8">
    <source>
        <dbReference type="ARBA" id="ARBA00022763"/>
    </source>
</evidence>
<comment type="catalytic activity">
    <reaction evidence="19">
        <text>ATP + H2O = ADP + phosphate + H(+)</text>
        <dbReference type="Rhea" id="RHEA:13065"/>
        <dbReference type="ChEBI" id="CHEBI:15377"/>
        <dbReference type="ChEBI" id="CHEBI:15378"/>
        <dbReference type="ChEBI" id="CHEBI:30616"/>
        <dbReference type="ChEBI" id="CHEBI:43474"/>
        <dbReference type="ChEBI" id="CHEBI:456216"/>
        <dbReference type="EC" id="3.6.4.12"/>
    </reaction>
</comment>
<dbReference type="InterPro" id="IPR003034">
    <property type="entry name" value="SAP_dom"/>
</dbReference>
<keyword evidence="7" id="KW-0547">Nucleotide-binding</keyword>
<dbReference type="Pfam" id="PF03730">
    <property type="entry name" value="Ku_C"/>
    <property type="match status" value="1"/>
</dbReference>
<evidence type="ECO:0000256" key="10">
    <source>
        <dbReference type="ARBA" id="ARBA00022806"/>
    </source>
</evidence>
<dbReference type="GO" id="GO:0000781">
    <property type="term" value="C:chromosome, telomeric region"/>
    <property type="evidence" value="ECO:0007669"/>
    <property type="project" value="UniProtKB-SubCell"/>
</dbReference>
<dbReference type="SUPFAM" id="SSF68906">
    <property type="entry name" value="SAP domain"/>
    <property type="match status" value="1"/>
</dbReference>
<comment type="similarity">
    <text evidence="3">Belongs to the ku70 family.</text>
</comment>
<feature type="compositionally biased region" description="Acidic residues" evidence="20">
    <location>
        <begin position="11"/>
        <end position="21"/>
    </location>
</feature>
<dbReference type="InterPro" id="IPR006165">
    <property type="entry name" value="Ku70"/>
</dbReference>
<evidence type="ECO:0000256" key="18">
    <source>
        <dbReference type="ARBA" id="ARBA00031811"/>
    </source>
</evidence>
<keyword evidence="12" id="KW-0779">Telomere</keyword>
<dbReference type="SMART" id="SM00559">
    <property type="entry name" value="Ku78"/>
    <property type="match status" value="1"/>
</dbReference>
<protein>
    <recommendedName>
        <fullName evidence="5">ATP-dependent DNA helicase II subunit 1</fullName>
        <ecNumber evidence="4">3.6.4.12</ecNumber>
    </recommendedName>
    <alternativeName>
        <fullName evidence="18">ATP-dependent DNA helicase II subunit Ku70</fullName>
    </alternativeName>
</protein>
<keyword evidence="14" id="KW-0233">DNA recombination</keyword>
<feature type="domain" description="SAP" evidence="21">
    <location>
        <begin position="612"/>
        <end position="646"/>
    </location>
</feature>
<evidence type="ECO:0000256" key="5">
    <source>
        <dbReference type="ARBA" id="ARBA00021796"/>
    </source>
</evidence>